<feature type="region of interest" description="Disordered" evidence="1">
    <location>
        <begin position="1"/>
        <end position="35"/>
    </location>
</feature>
<dbReference type="EMBL" id="JBHSJB010000013">
    <property type="protein sequence ID" value="MFC5055422.1"/>
    <property type="molecule type" value="Genomic_DNA"/>
</dbReference>
<dbReference type="InterPro" id="IPR019734">
    <property type="entry name" value="TPR_rpt"/>
</dbReference>
<gene>
    <name evidence="3" type="ORF">ACFPFM_16860</name>
</gene>
<evidence type="ECO:0000313" key="3">
    <source>
        <dbReference type="EMBL" id="MFC5055422.1"/>
    </source>
</evidence>
<feature type="domain" description="ORC1/DEAH AAA+ ATPase" evidence="2">
    <location>
        <begin position="92"/>
        <end position="188"/>
    </location>
</feature>
<dbReference type="SUPFAM" id="SSF52540">
    <property type="entry name" value="P-loop containing nucleoside triphosphate hydrolases"/>
    <property type="match status" value="1"/>
</dbReference>
<dbReference type="InterPro" id="IPR027417">
    <property type="entry name" value="P-loop_NTPase"/>
</dbReference>
<evidence type="ECO:0000313" key="4">
    <source>
        <dbReference type="Proteomes" id="UP001595833"/>
    </source>
</evidence>
<protein>
    <submittedName>
        <fullName evidence="3">Tetratricopeptide repeat protein</fullName>
    </submittedName>
</protein>
<dbReference type="PANTHER" id="PTHR47691">
    <property type="entry name" value="REGULATOR-RELATED"/>
    <property type="match status" value="1"/>
</dbReference>
<comment type="caution">
    <text evidence="3">The sequence shown here is derived from an EMBL/GenBank/DDBJ whole genome shotgun (WGS) entry which is preliminary data.</text>
</comment>
<keyword evidence="4" id="KW-1185">Reference proteome</keyword>
<dbReference type="Gene3D" id="1.25.40.10">
    <property type="entry name" value="Tetratricopeptide repeat domain"/>
    <property type="match status" value="1"/>
</dbReference>
<dbReference type="PRINTS" id="PR00364">
    <property type="entry name" value="DISEASERSIST"/>
</dbReference>
<dbReference type="SMART" id="SM00028">
    <property type="entry name" value="TPR"/>
    <property type="match status" value="4"/>
</dbReference>
<organism evidence="3 4">
    <name type="scientific">Saccharothrix xinjiangensis</name>
    <dbReference type="NCBI Taxonomy" id="204798"/>
    <lineage>
        <taxon>Bacteria</taxon>
        <taxon>Bacillati</taxon>
        <taxon>Actinomycetota</taxon>
        <taxon>Actinomycetes</taxon>
        <taxon>Pseudonocardiales</taxon>
        <taxon>Pseudonocardiaceae</taxon>
        <taxon>Saccharothrix</taxon>
    </lineage>
</organism>
<dbReference type="Gene3D" id="3.40.50.300">
    <property type="entry name" value="P-loop containing nucleotide triphosphate hydrolases"/>
    <property type="match status" value="1"/>
</dbReference>
<name>A0ABV9Y196_9PSEU</name>
<evidence type="ECO:0000259" key="2">
    <source>
        <dbReference type="Pfam" id="PF13401"/>
    </source>
</evidence>
<reference evidence="4" key="1">
    <citation type="journal article" date="2019" name="Int. J. Syst. Evol. Microbiol.">
        <title>The Global Catalogue of Microorganisms (GCM) 10K type strain sequencing project: providing services to taxonomists for standard genome sequencing and annotation.</title>
        <authorList>
            <consortium name="The Broad Institute Genomics Platform"/>
            <consortium name="The Broad Institute Genome Sequencing Center for Infectious Disease"/>
            <person name="Wu L."/>
            <person name="Ma J."/>
        </authorList>
    </citation>
    <scope>NUCLEOTIDE SEQUENCE [LARGE SCALE GENOMIC DNA]</scope>
    <source>
        <strain evidence="4">KCTC 12848</strain>
    </source>
</reference>
<evidence type="ECO:0000256" key="1">
    <source>
        <dbReference type="SAM" id="MobiDB-lite"/>
    </source>
</evidence>
<dbReference type="InterPro" id="IPR049945">
    <property type="entry name" value="AAA_22"/>
</dbReference>
<dbReference type="SUPFAM" id="SSF48452">
    <property type="entry name" value="TPR-like"/>
    <property type="match status" value="2"/>
</dbReference>
<proteinExistence type="predicted"/>
<dbReference type="PANTHER" id="PTHR47691:SF3">
    <property type="entry name" value="HTH-TYPE TRANSCRIPTIONAL REGULATOR RV0890C-RELATED"/>
    <property type="match status" value="1"/>
</dbReference>
<accession>A0ABV9Y196</accession>
<dbReference type="Pfam" id="PF13401">
    <property type="entry name" value="AAA_22"/>
    <property type="match status" value="1"/>
</dbReference>
<feature type="compositionally biased region" description="Basic and acidic residues" evidence="1">
    <location>
        <begin position="10"/>
        <end position="21"/>
    </location>
</feature>
<dbReference type="Pfam" id="PF13424">
    <property type="entry name" value="TPR_12"/>
    <property type="match status" value="1"/>
</dbReference>
<dbReference type="Proteomes" id="UP001595833">
    <property type="component" value="Unassembled WGS sequence"/>
</dbReference>
<dbReference type="RefSeq" id="WP_344038696.1">
    <property type="nucleotide sequence ID" value="NZ_BAAAKE010000012.1"/>
</dbReference>
<dbReference type="InterPro" id="IPR011990">
    <property type="entry name" value="TPR-like_helical_dom_sf"/>
</dbReference>
<sequence>MSAETPRQPPRAEDADEREALPESSATSNRVDRAPGGFVVQAGAIGGDVHLTHTAPAVPAHREVPRQLPLPAASLVGRDRHLAWLDARLRLGGIALLTGTAGVGKTALAVRWAHVAAERFPDGQLYTDLHGYGPDRPRSPFEVLAGLLRALGHQRPERLRTLDERAATFRTWTAGARLLLVIDNVHSAEQVAPLLPGDPRCAVLLTSRSALRALPVDYPVATLTLPRLSEPEGTAVLAPASDPADPRVRELVRRCAGLPLALRIAGSRLARRPWIGVTGEPWALRVMDGGDGPRSGLRAVFSWSCAELPDTEAAAFRLFGVHPGPLDVAAVAAALLIPAPSAAGALEALADAHLVEETAPGRFEAHALLRDYAAELAADDRARLLRRLFSYYTAAADRADDALTPGRFRPSLPGPVPPVPDFPDPPSALRWIDRALPSLIALCAVDEPAVDGARWRLAFALRGFFYTTKRLDAWIDTHTAALAAARRAGDALAQAMTHNNLGMALVEAGRLDEAAAHYTTAEQLFADLGDDTGRAHSRLNAASVLRRRGRLHEAAGHQREALAYYRSVPLPRNTGIALRALSRTETQLDHFDEAIAHADEAVAVAVALELHLDAAQAASSLGDAHAAAGNQALAEVAHHLALHYSRLAGSSHEEATALRRLADTALAGGDRPVAISRYRAALELYRRTEAPDAVMVAQRLMALEGGSEPLLPGDDPC</sequence>